<dbReference type="Pfam" id="PF01370">
    <property type="entry name" value="Epimerase"/>
    <property type="match status" value="1"/>
</dbReference>
<evidence type="ECO:0000259" key="2">
    <source>
        <dbReference type="Pfam" id="PF01370"/>
    </source>
</evidence>
<feature type="domain" description="NAD-dependent epimerase/dehydratase" evidence="2">
    <location>
        <begin position="83"/>
        <end position="207"/>
    </location>
</feature>
<dbReference type="InterPro" id="IPR036291">
    <property type="entry name" value="NAD(P)-bd_dom_sf"/>
</dbReference>
<evidence type="ECO:0000313" key="4">
    <source>
        <dbReference type="Proteomes" id="UP000245506"/>
    </source>
</evidence>
<name>A0A317CQZ2_9GAMM</name>
<dbReference type="EMBL" id="QGKL01000010">
    <property type="protein sequence ID" value="PWQ98830.1"/>
    <property type="molecule type" value="Genomic_DNA"/>
</dbReference>
<organism evidence="3 4">
    <name type="scientific">Leucothrix arctica</name>
    <dbReference type="NCBI Taxonomy" id="1481894"/>
    <lineage>
        <taxon>Bacteria</taxon>
        <taxon>Pseudomonadati</taxon>
        <taxon>Pseudomonadota</taxon>
        <taxon>Gammaproteobacteria</taxon>
        <taxon>Thiotrichales</taxon>
        <taxon>Thiotrichaceae</taxon>
        <taxon>Leucothrix</taxon>
    </lineage>
</organism>
<dbReference type="OrthoDB" id="9808276at2"/>
<dbReference type="PANTHER" id="PTHR43574">
    <property type="entry name" value="EPIMERASE-RELATED"/>
    <property type="match status" value="1"/>
</dbReference>
<dbReference type="InterPro" id="IPR001509">
    <property type="entry name" value="Epimerase_deHydtase"/>
</dbReference>
<gene>
    <name evidence="3" type="ORF">DKT75_03100</name>
</gene>
<dbReference type="SUPFAM" id="SSF51735">
    <property type="entry name" value="NAD(P)-binding Rossmann-fold domains"/>
    <property type="match status" value="1"/>
</dbReference>
<dbReference type="Gene3D" id="3.40.50.720">
    <property type="entry name" value="NAD(P)-binding Rossmann-like Domain"/>
    <property type="match status" value="1"/>
</dbReference>
<keyword evidence="1" id="KW-0520">NAD</keyword>
<evidence type="ECO:0000256" key="1">
    <source>
        <dbReference type="ARBA" id="ARBA00023027"/>
    </source>
</evidence>
<evidence type="ECO:0000313" key="3">
    <source>
        <dbReference type="EMBL" id="PWQ98830.1"/>
    </source>
</evidence>
<reference evidence="3 4" key="1">
    <citation type="submission" date="2018-05" db="EMBL/GenBank/DDBJ databases">
        <title>Leucothrix arctica sp. nov., isolated from Arctic seawater.</title>
        <authorList>
            <person name="Choi A."/>
            <person name="Baek K."/>
        </authorList>
    </citation>
    <scope>NUCLEOTIDE SEQUENCE [LARGE SCALE GENOMIC DNA]</scope>
    <source>
        <strain evidence="3 4">IMCC9719</strain>
    </source>
</reference>
<keyword evidence="4" id="KW-1185">Reference proteome</keyword>
<comment type="caution">
    <text evidence="3">The sequence shown here is derived from an EMBL/GenBank/DDBJ whole genome shotgun (WGS) entry which is preliminary data.</text>
</comment>
<accession>A0A317CQZ2</accession>
<sequence>MGCGDIGRRVALRLKDSTQNKPFKTTALVVSDNSVKSCQSLDIPTLQHDLDSTEPLYTAEFLNGKVFYFAPPPKDGETDTRLANFLSEVGDAPKRIVLISTTGVYGNCNGSWVDENTPLDPQTGRAKRRASAEQLLQEWAKKYDREYIILRVPGIYALDRLPLTRLEKKLPIVRASEAAFTNRIHADDLAEICIQAMQSSLTGEVFNATDGTPGTMVEYFNQVADYANLPRPKQISLKEAEEKLSQGMLSYALESRRIGNEKLLKLLNVKLKYPTLADTLKTP</sequence>
<dbReference type="AlphaFoldDB" id="A0A317CQZ2"/>
<protein>
    <submittedName>
        <fullName evidence="3">NAD(P)-dependent oxidoreductase</fullName>
    </submittedName>
</protein>
<proteinExistence type="predicted"/>
<dbReference type="Proteomes" id="UP000245506">
    <property type="component" value="Unassembled WGS sequence"/>
</dbReference>